<gene>
    <name evidence="1" type="ORF">Xedl_02325</name>
</gene>
<keyword evidence="2" id="KW-1185">Reference proteome</keyword>
<evidence type="ECO:0000313" key="1">
    <source>
        <dbReference type="EMBL" id="OKP02417.1"/>
    </source>
</evidence>
<dbReference type="Proteomes" id="UP000186268">
    <property type="component" value="Unassembled WGS sequence"/>
</dbReference>
<dbReference type="STRING" id="1873482.Xedl_02325"/>
<reference evidence="1 2" key="1">
    <citation type="submission" date="2016-09" db="EMBL/GenBank/DDBJ databases">
        <title>Xenorhabdus thuongxuanensis sp. nov. and Xenorhabdus eapokensis sp. nov., isolated from Steinernema species.</title>
        <authorList>
            <person name="Kaempfer P."/>
            <person name="Tobias N.J."/>
            <person name="Phan Ke L."/>
            <person name="Bode H.B."/>
            <person name="Glaeser S.P."/>
        </authorList>
    </citation>
    <scope>NUCLEOTIDE SEQUENCE [LARGE SCALE GENOMIC DNA]</scope>
    <source>
        <strain evidence="1 2">DL20</strain>
    </source>
</reference>
<name>A0A1Q5TQF2_9GAMM</name>
<accession>A0A1Q5TQF2</accession>
<protein>
    <submittedName>
        <fullName evidence="1">Uncharacterized protein</fullName>
    </submittedName>
</protein>
<evidence type="ECO:0000313" key="2">
    <source>
        <dbReference type="Proteomes" id="UP000186268"/>
    </source>
</evidence>
<organism evidence="1 2">
    <name type="scientific">Xenorhabdus eapokensis</name>
    <dbReference type="NCBI Taxonomy" id="1873482"/>
    <lineage>
        <taxon>Bacteria</taxon>
        <taxon>Pseudomonadati</taxon>
        <taxon>Pseudomonadota</taxon>
        <taxon>Gammaproteobacteria</taxon>
        <taxon>Enterobacterales</taxon>
        <taxon>Morganellaceae</taxon>
        <taxon>Xenorhabdus</taxon>
    </lineage>
</organism>
<sequence>MFGGWCSQGLSDKVAIRQYRRQPLGISLQDERHFRKNQLQGHMVTDQMMEAQRQQPFILGRIMGDIGSKQRGVIQINTVLAWIRVSQYLRRNIFYCGRSEFTDSQRRLTPDHLYRLFQSLPINCRAQNIMAVDDLLQGVQEAIETITGIESE</sequence>
<dbReference type="AlphaFoldDB" id="A0A1Q5TQF2"/>
<dbReference type="EMBL" id="MKGQ01000015">
    <property type="protein sequence ID" value="OKP02417.1"/>
    <property type="molecule type" value="Genomic_DNA"/>
</dbReference>
<proteinExistence type="predicted"/>
<comment type="caution">
    <text evidence="1">The sequence shown here is derived from an EMBL/GenBank/DDBJ whole genome shotgun (WGS) entry which is preliminary data.</text>
</comment>